<evidence type="ECO:0008006" key="3">
    <source>
        <dbReference type="Google" id="ProtNLM"/>
    </source>
</evidence>
<dbReference type="Proteomes" id="UP000481858">
    <property type="component" value="Unassembled WGS sequence"/>
</dbReference>
<dbReference type="PANTHER" id="PTHR24148">
    <property type="entry name" value="ANKYRIN REPEAT DOMAIN-CONTAINING PROTEIN 39 HOMOLOG-RELATED"/>
    <property type="match status" value="1"/>
</dbReference>
<comment type="caution">
    <text evidence="1">The sequence shown here is derived from an EMBL/GenBank/DDBJ whole genome shotgun (WGS) entry which is preliminary data.</text>
</comment>
<accession>A0A7C8IVH7</accession>
<organism evidence="1 2">
    <name type="scientific">Xylaria multiplex</name>
    <dbReference type="NCBI Taxonomy" id="323545"/>
    <lineage>
        <taxon>Eukaryota</taxon>
        <taxon>Fungi</taxon>
        <taxon>Dikarya</taxon>
        <taxon>Ascomycota</taxon>
        <taxon>Pezizomycotina</taxon>
        <taxon>Sordariomycetes</taxon>
        <taxon>Xylariomycetidae</taxon>
        <taxon>Xylariales</taxon>
        <taxon>Xylariaceae</taxon>
        <taxon>Xylaria</taxon>
    </lineage>
</organism>
<protein>
    <recommendedName>
        <fullName evidence="3">Heterokaryon incompatibility domain-containing protein</fullName>
    </recommendedName>
</protein>
<name>A0A7C8IVH7_9PEZI</name>
<dbReference type="PANTHER" id="PTHR24148:SF64">
    <property type="entry name" value="HETEROKARYON INCOMPATIBILITY DOMAIN-CONTAINING PROTEIN"/>
    <property type="match status" value="1"/>
</dbReference>
<dbReference type="InterPro" id="IPR052895">
    <property type="entry name" value="HetReg/Transcr_Mod"/>
</dbReference>
<gene>
    <name evidence="1" type="ORF">GQX73_g355</name>
</gene>
<dbReference type="AlphaFoldDB" id="A0A7C8IVH7"/>
<dbReference type="OrthoDB" id="3557394at2759"/>
<proteinExistence type="predicted"/>
<evidence type="ECO:0000313" key="1">
    <source>
        <dbReference type="EMBL" id="KAF2973326.1"/>
    </source>
</evidence>
<dbReference type="InParanoid" id="A0A7C8IVH7"/>
<reference evidence="1 2" key="1">
    <citation type="submission" date="2019-12" db="EMBL/GenBank/DDBJ databases">
        <title>Draft genome sequence of the ascomycete Xylaria multiplex DSM 110363.</title>
        <authorList>
            <person name="Buettner E."/>
            <person name="Kellner H."/>
        </authorList>
    </citation>
    <scope>NUCLEOTIDE SEQUENCE [LARGE SCALE GENOMIC DNA]</scope>
    <source>
        <strain evidence="1 2">DSM 110363</strain>
    </source>
</reference>
<evidence type="ECO:0000313" key="2">
    <source>
        <dbReference type="Proteomes" id="UP000481858"/>
    </source>
</evidence>
<sequence length="408" mass="45791">MEAFLLIYNSGWWTRAWTAQEAILPKVAVFRYGDWTMPLNDFWICQLNRIHHFGSPCCAVAYQATGDAPGPRGTIDNVIAVVDCVKSMQNENGPYKTLLHVYRRFADRQCLDPRDKIYALLGFLSPHMPKIIPDYTKAVGEIYVEVFCAMIREREGDLSTLLGEGFNSGKLGLPSWVPDFSGTYGAPGFHLTRALRAYPLFNACGTRQGQLKIVDNKTLQVTGSCIDKVQAKSTLVNASRTDRFGEILEDWRHTCRQQGIEINTTSRDKAFSLLLVGEMTEDMLTTKYRQLKEDDPDLPTDLQWQRYMGPKADGSTLSRPYRSTVGCMVDRKSLFVTKGGRMGLSWPVVEVGDEVWILDGANTPFLLRRPNGNDHGTNRLLVGDVYIYGLMHGEGVDDTEGVESVLLI</sequence>
<dbReference type="Pfam" id="PF26639">
    <property type="entry name" value="Het-6_barrel"/>
    <property type="match status" value="1"/>
</dbReference>
<keyword evidence="2" id="KW-1185">Reference proteome</keyword>
<dbReference type="EMBL" id="WUBL01000002">
    <property type="protein sequence ID" value="KAF2973326.1"/>
    <property type="molecule type" value="Genomic_DNA"/>
</dbReference>